<evidence type="ECO:0000313" key="3">
    <source>
        <dbReference type="Proteomes" id="UP001210204"/>
    </source>
</evidence>
<proteinExistence type="predicted"/>
<protein>
    <submittedName>
        <fullName evidence="2">Uncharacterized protein</fullName>
    </submittedName>
</protein>
<reference evidence="2" key="1">
    <citation type="submission" date="2023-01" db="EMBL/GenBank/DDBJ databases">
        <title>Human gut microbiome strain richness.</title>
        <authorList>
            <person name="Chen-Liaw A."/>
        </authorList>
    </citation>
    <scope>NUCLEOTIDE SEQUENCE</scope>
    <source>
        <strain evidence="2">1001095st1_G4_1001095IJ_161003</strain>
    </source>
</reference>
<comment type="caution">
    <text evidence="2">The sequence shown here is derived from an EMBL/GenBank/DDBJ whole genome shotgun (WGS) entry which is preliminary data.</text>
</comment>
<feature type="chain" id="PRO_5043352742" evidence="1">
    <location>
        <begin position="26"/>
        <end position="131"/>
    </location>
</feature>
<dbReference type="RefSeq" id="WP_195917857.1">
    <property type="nucleotide sequence ID" value="NZ_JADOZZ010000001.1"/>
</dbReference>
<feature type="signal peptide" evidence="1">
    <location>
        <begin position="1"/>
        <end position="25"/>
    </location>
</feature>
<organism evidence="2 3">
    <name type="scientific">Streptococcus salivarius</name>
    <dbReference type="NCBI Taxonomy" id="1304"/>
    <lineage>
        <taxon>Bacteria</taxon>
        <taxon>Bacillati</taxon>
        <taxon>Bacillota</taxon>
        <taxon>Bacilli</taxon>
        <taxon>Lactobacillales</taxon>
        <taxon>Streptococcaceae</taxon>
        <taxon>Streptococcus</taxon>
    </lineage>
</organism>
<dbReference type="PROSITE" id="PS51257">
    <property type="entry name" value="PROKAR_LIPOPROTEIN"/>
    <property type="match status" value="1"/>
</dbReference>
<keyword evidence="1" id="KW-0732">Signal</keyword>
<sequence length="131" mass="14588">MKNKIITLAVVSLTGLALLAGCSEADKVSYNISKEADDFNVRRRVTVINTRTDKIEFTAKGLISVSTENKSKLVIIAEVAKGKYKKHLVNLTGNNMYVVEDLTEGTKVNKYKYEVEYMPESIIPVTVTNNE</sequence>
<dbReference type="AlphaFoldDB" id="A0AAW6D4V2"/>
<gene>
    <name evidence="2" type="ORF">PNU26_01515</name>
</gene>
<evidence type="ECO:0000256" key="1">
    <source>
        <dbReference type="SAM" id="SignalP"/>
    </source>
</evidence>
<dbReference type="Pfam" id="PF25682">
    <property type="entry name" value="Phage_VG64"/>
    <property type="match status" value="1"/>
</dbReference>
<dbReference type="EMBL" id="JAQMJT010000001">
    <property type="protein sequence ID" value="MDB8613084.1"/>
    <property type="molecule type" value="Genomic_DNA"/>
</dbReference>
<evidence type="ECO:0000313" key="2">
    <source>
        <dbReference type="EMBL" id="MDB8613084.1"/>
    </source>
</evidence>
<dbReference type="Proteomes" id="UP001210204">
    <property type="component" value="Unassembled WGS sequence"/>
</dbReference>
<dbReference type="InterPro" id="IPR058243">
    <property type="entry name" value="Phage_VG64"/>
</dbReference>
<accession>A0AAW6D4V2</accession>
<name>A0AAW6D4V2_STRSL</name>